<keyword evidence="1" id="KW-0812">Transmembrane</keyword>
<proteinExistence type="predicted"/>
<dbReference type="STRING" id="573321.SAMN04488505_102521"/>
<keyword evidence="3" id="KW-1185">Reference proteome</keyword>
<dbReference type="EMBL" id="FOBB01000002">
    <property type="protein sequence ID" value="SEL54882.1"/>
    <property type="molecule type" value="Genomic_DNA"/>
</dbReference>
<feature type="transmembrane region" description="Helical" evidence="1">
    <location>
        <begin position="138"/>
        <end position="157"/>
    </location>
</feature>
<reference evidence="2 3" key="1">
    <citation type="submission" date="2016-10" db="EMBL/GenBank/DDBJ databases">
        <authorList>
            <person name="de Groot N.N."/>
        </authorList>
    </citation>
    <scope>NUCLEOTIDE SEQUENCE [LARGE SCALE GENOMIC DNA]</scope>
    <source>
        <strain evidence="2 3">DSM 21039</strain>
    </source>
</reference>
<sequence>MKTHLMLRILLAFHLTGLTIMAGTTIIDFFTFKTFCRLIDHSDNKALNLLPLMSGYGSFVRAGAAILILTGAGMFLMMKGIWWDQLWFRIKIALVLLLVLNGMLVGNKQGTRLRSMTCEGLPDFIQRSVHIRANLDRFYITQLLLFFLIILVSAIKFEK</sequence>
<dbReference type="AlphaFoldDB" id="A0A1H7R436"/>
<keyword evidence="1" id="KW-0472">Membrane</keyword>
<name>A0A1H7R436_9BACT</name>
<evidence type="ECO:0008006" key="4">
    <source>
        <dbReference type="Google" id="ProtNLM"/>
    </source>
</evidence>
<feature type="transmembrane region" description="Helical" evidence="1">
    <location>
        <begin position="52"/>
        <end position="76"/>
    </location>
</feature>
<feature type="transmembrane region" description="Helical" evidence="1">
    <location>
        <begin position="88"/>
        <end position="106"/>
    </location>
</feature>
<dbReference type="RefSeq" id="WP_143080955.1">
    <property type="nucleotide sequence ID" value="NZ_FOBB01000002.1"/>
</dbReference>
<dbReference type="Proteomes" id="UP000198984">
    <property type="component" value="Unassembled WGS sequence"/>
</dbReference>
<evidence type="ECO:0000256" key="1">
    <source>
        <dbReference type="SAM" id="Phobius"/>
    </source>
</evidence>
<dbReference type="OrthoDB" id="671232at2"/>
<feature type="transmembrane region" description="Helical" evidence="1">
    <location>
        <begin position="12"/>
        <end position="32"/>
    </location>
</feature>
<evidence type="ECO:0000313" key="3">
    <source>
        <dbReference type="Proteomes" id="UP000198984"/>
    </source>
</evidence>
<protein>
    <recommendedName>
        <fullName evidence="4">DUF2214 domain-containing protein</fullName>
    </recommendedName>
</protein>
<evidence type="ECO:0000313" key="2">
    <source>
        <dbReference type="EMBL" id="SEL54882.1"/>
    </source>
</evidence>
<keyword evidence="1" id="KW-1133">Transmembrane helix</keyword>
<gene>
    <name evidence="2" type="ORF">SAMN04488505_102521</name>
</gene>
<accession>A0A1H7R436</accession>
<organism evidence="2 3">
    <name type="scientific">Chitinophaga rupis</name>
    <dbReference type="NCBI Taxonomy" id="573321"/>
    <lineage>
        <taxon>Bacteria</taxon>
        <taxon>Pseudomonadati</taxon>
        <taxon>Bacteroidota</taxon>
        <taxon>Chitinophagia</taxon>
        <taxon>Chitinophagales</taxon>
        <taxon>Chitinophagaceae</taxon>
        <taxon>Chitinophaga</taxon>
    </lineage>
</organism>